<keyword evidence="7" id="KW-1185">Reference proteome</keyword>
<evidence type="ECO:0000313" key="7">
    <source>
        <dbReference type="Proteomes" id="UP001152799"/>
    </source>
</evidence>
<dbReference type="InterPro" id="IPR008979">
    <property type="entry name" value="Galactose-bd-like_sf"/>
</dbReference>
<proteinExistence type="inferred from homology"/>
<dbReference type="AlphaFoldDB" id="A0A9N9MSM0"/>
<dbReference type="GO" id="GO:0004553">
    <property type="term" value="F:hydrolase activity, hydrolyzing O-glycosyl compounds"/>
    <property type="evidence" value="ECO:0007669"/>
    <property type="project" value="InterPro"/>
</dbReference>
<keyword evidence="2" id="KW-0378">Hydrolase</keyword>
<feature type="domain" description="Beta-galactosidase galactose-binding" evidence="5">
    <location>
        <begin position="251"/>
        <end position="308"/>
    </location>
</feature>
<dbReference type="InterPro" id="IPR001944">
    <property type="entry name" value="Glycoside_Hdrlase_35"/>
</dbReference>
<dbReference type="InterPro" id="IPR048912">
    <property type="entry name" value="BetaGal1-like_ABD1"/>
</dbReference>
<dbReference type="Pfam" id="PF21317">
    <property type="entry name" value="BetaGal_ABD_1"/>
    <property type="match status" value="1"/>
</dbReference>
<organism evidence="6 7">
    <name type="scientific">Ceutorhynchus assimilis</name>
    <name type="common">cabbage seed weevil</name>
    <dbReference type="NCBI Taxonomy" id="467358"/>
    <lineage>
        <taxon>Eukaryota</taxon>
        <taxon>Metazoa</taxon>
        <taxon>Ecdysozoa</taxon>
        <taxon>Arthropoda</taxon>
        <taxon>Hexapoda</taxon>
        <taxon>Insecta</taxon>
        <taxon>Pterygota</taxon>
        <taxon>Neoptera</taxon>
        <taxon>Endopterygota</taxon>
        <taxon>Coleoptera</taxon>
        <taxon>Polyphaga</taxon>
        <taxon>Cucujiformia</taxon>
        <taxon>Curculionidae</taxon>
        <taxon>Ceutorhynchinae</taxon>
        <taxon>Ceutorhynchus</taxon>
    </lineage>
</organism>
<protein>
    <submittedName>
        <fullName evidence="6">Uncharacterized protein</fullName>
    </submittedName>
</protein>
<accession>A0A9N9MSM0</accession>
<dbReference type="GO" id="GO:0005975">
    <property type="term" value="P:carbohydrate metabolic process"/>
    <property type="evidence" value="ECO:0007669"/>
    <property type="project" value="InterPro"/>
</dbReference>
<feature type="domain" description="Beta-galactosidase 1-like first all-beta" evidence="4">
    <location>
        <begin position="157"/>
        <end position="223"/>
    </location>
</feature>
<evidence type="ECO:0000256" key="1">
    <source>
        <dbReference type="ARBA" id="ARBA00009809"/>
    </source>
</evidence>
<dbReference type="Proteomes" id="UP001152799">
    <property type="component" value="Chromosome 5"/>
</dbReference>
<dbReference type="OrthoDB" id="1657402at2759"/>
<comment type="similarity">
    <text evidence="1">Belongs to the glycosyl hydrolase 35 family.</text>
</comment>
<dbReference type="SUPFAM" id="SSF51445">
    <property type="entry name" value="(Trans)glycosidases"/>
    <property type="match status" value="1"/>
</dbReference>
<name>A0A9N9MSM0_9CUCU</name>
<evidence type="ECO:0000259" key="5">
    <source>
        <dbReference type="Pfam" id="PF21467"/>
    </source>
</evidence>
<dbReference type="PANTHER" id="PTHR23421">
    <property type="entry name" value="BETA-GALACTOSIDASE RELATED"/>
    <property type="match status" value="1"/>
</dbReference>
<evidence type="ECO:0000313" key="6">
    <source>
        <dbReference type="EMBL" id="CAG9769761.1"/>
    </source>
</evidence>
<evidence type="ECO:0000259" key="4">
    <source>
        <dbReference type="Pfam" id="PF21317"/>
    </source>
</evidence>
<keyword evidence="3" id="KW-0326">Glycosidase</keyword>
<dbReference type="InterPro" id="IPR048913">
    <property type="entry name" value="BetaGal_gal-bd"/>
</dbReference>
<dbReference type="InterPro" id="IPR017853">
    <property type="entry name" value="GH"/>
</dbReference>
<gene>
    <name evidence="6" type="ORF">CEUTPL_LOCUS10259</name>
</gene>
<evidence type="ECO:0000256" key="2">
    <source>
        <dbReference type="ARBA" id="ARBA00022801"/>
    </source>
</evidence>
<dbReference type="EMBL" id="OU892281">
    <property type="protein sequence ID" value="CAG9769761.1"/>
    <property type="molecule type" value="Genomic_DNA"/>
</dbReference>
<dbReference type="SUPFAM" id="SSF49785">
    <property type="entry name" value="Galactose-binding domain-like"/>
    <property type="match status" value="1"/>
</dbReference>
<reference evidence="6" key="1">
    <citation type="submission" date="2022-01" db="EMBL/GenBank/DDBJ databases">
        <authorList>
            <person name="King R."/>
        </authorList>
    </citation>
    <scope>NUCLEOTIDE SEQUENCE</scope>
</reference>
<dbReference type="Pfam" id="PF21467">
    <property type="entry name" value="BetaGal_gal-bd"/>
    <property type="match status" value="1"/>
</dbReference>
<dbReference type="Gene3D" id="2.60.120.260">
    <property type="entry name" value="Galactose-binding domain-like"/>
    <property type="match status" value="2"/>
</dbReference>
<sequence length="331" mass="37078">MLGNGIVELLVTSDNPWRGTAGTLPELFLMTGNFNTNGTGNLNYLELYQPGKPKMAMEFWSEYSPVTTSYDYDAILSENGDYTVKYYAAKELLAKYNQNPATFTPDMPELVSRITYPSIPITHEISITSILDSLPNEERSNSVSMEQLNINNGNGQNLFGTWKRENGTIILTEQELHNATLDIIVEDSGRVNGGGAYKQFKGLWQGGIEINNRPVSDWKHSALEFKKSWINRLDSWIEAYEPENELSEPKLFKSTLPITEEPKDTYINMEKWVKGIVSVNGFVLGRYAKMGPQQTLYLPAPFLKQGDNDIIGVKCMVSNGGKAKTKAIPKP</sequence>
<evidence type="ECO:0000256" key="3">
    <source>
        <dbReference type="ARBA" id="ARBA00023295"/>
    </source>
</evidence>